<accession>A0A8S3X9E8</accession>
<name>A0A8S3X9E8_PARAO</name>
<feature type="compositionally biased region" description="Basic and acidic residues" evidence="1">
    <location>
        <begin position="128"/>
        <end position="143"/>
    </location>
</feature>
<protein>
    <submittedName>
        <fullName evidence="2">(apollo) hypothetical protein</fullName>
    </submittedName>
</protein>
<feature type="region of interest" description="Disordered" evidence="1">
    <location>
        <begin position="123"/>
        <end position="143"/>
    </location>
</feature>
<sequence>MADESESEESGSDYQTIYSYKTYKDLKQPITRKIQKPITKQVHLKPMVQPVREIRKDVQENRRRSPYMEQEYRRYWDEKLMFHENQSPVRSSERSFPGLSRSPQSPVFWRGYEARSAILQTPHRHTKIHQERSKTSQTVRNERTGLKLEWLKKQKFRTPVSEES</sequence>
<organism evidence="2 3">
    <name type="scientific">Parnassius apollo</name>
    <name type="common">Apollo butterfly</name>
    <name type="synonym">Papilio apollo</name>
    <dbReference type="NCBI Taxonomy" id="110799"/>
    <lineage>
        <taxon>Eukaryota</taxon>
        <taxon>Metazoa</taxon>
        <taxon>Ecdysozoa</taxon>
        <taxon>Arthropoda</taxon>
        <taxon>Hexapoda</taxon>
        <taxon>Insecta</taxon>
        <taxon>Pterygota</taxon>
        <taxon>Neoptera</taxon>
        <taxon>Endopterygota</taxon>
        <taxon>Lepidoptera</taxon>
        <taxon>Glossata</taxon>
        <taxon>Ditrysia</taxon>
        <taxon>Papilionoidea</taxon>
        <taxon>Papilionidae</taxon>
        <taxon>Parnassiinae</taxon>
        <taxon>Parnassini</taxon>
        <taxon>Parnassius</taxon>
        <taxon>Parnassius</taxon>
    </lineage>
</organism>
<gene>
    <name evidence="2" type="ORF">PAPOLLO_LOCUS15545</name>
</gene>
<keyword evidence="3" id="KW-1185">Reference proteome</keyword>
<reference evidence="2" key="1">
    <citation type="submission" date="2021-04" db="EMBL/GenBank/DDBJ databases">
        <authorList>
            <person name="Tunstrom K."/>
        </authorList>
    </citation>
    <scope>NUCLEOTIDE SEQUENCE</scope>
</reference>
<dbReference type="AlphaFoldDB" id="A0A8S3X9E8"/>
<dbReference type="EMBL" id="CAJQZP010001037">
    <property type="protein sequence ID" value="CAG5011194.1"/>
    <property type="molecule type" value="Genomic_DNA"/>
</dbReference>
<proteinExistence type="predicted"/>
<evidence type="ECO:0000256" key="1">
    <source>
        <dbReference type="SAM" id="MobiDB-lite"/>
    </source>
</evidence>
<comment type="caution">
    <text evidence="2">The sequence shown here is derived from an EMBL/GenBank/DDBJ whole genome shotgun (WGS) entry which is preliminary data.</text>
</comment>
<dbReference type="Proteomes" id="UP000691718">
    <property type="component" value="Unassembled WGS sequence"/>
</dbReference>
<evidence type="ECO:0000313" key="2">
    <source>
        <dbReference type="EMBL" id="CAG5011194.1"/>
    </source>
</evidence>
<dbReference type="OrthoDB" id="7351241at2759"/>
<evidence type="ECO:0000313" key="3">
    <source>
        <dbReference type="Proteomes" id="UP000691718"/>
    </source>
</evidence>